<dbReference type="InterPro" id="IPR050490">
    <property type="entry name" value="Bact_solute-bd_prot1"/>
</dbReference>
<keyword evidence="10" id="KW-1185">Reference proteome</keyword>
<dbReference type="Proteomes" id="UP000596035">
    <property type="component" value="Chromosome"/>
</dbReference>
<evidence type="ECO:0000256" key="4">
    <source>
        <dbReference type="ARBA" id="ARBA00023139"/>
    </source>
</evidence>
<reference evidence="8" key="1">
    <citation type="journal article" date="2017" name="Genome Announc.">
        <title>High-Quality Whole-Genome Sequences of the Oligo-Mouse-Microbiota Bacterial Community.</title>
        <authorList>
            <person name="Garzetti D."/>
            <person name="Brugiroux S."/>
            <person name="Bunk B."/>
            <person name="Pukall R."/>
            <person name="McCoy K.D."/>
            <person name="Macpherson A.J."/>
            <person name="Stecher B."/>
        </authorList>
    </citation>
    <scope>NUCLEOTIDE SEQUENCE</scope>
    <source>
        <strain evidence="8">KB18</strain>
    </source>
</reference>
<dbReference type="InterPro" id="IPR006059">
    <property type="entry name" value="SBP"/>
</dbReference>
<dbReference type="EMBL" id="CP065321">
    <property type="protein sequence ID" value="QQR29906.1"/>
    <property type="molecule type" value="Genomic_DNA"/>
</dbReference>
<organism evidence="9 11">
    <name type="scientific">Acutalibacter muris</name>
    <dbReference type="NCBI Taxonomy" id="1796620"/>
    <lineage>
        <taxon>Bacteria</taxon>
        <taxon>Bacillati</taxon>
        <taxon>Bacillota</taxon>
        <taxon>Clostridia</taxon>
        <taxon>Eubacteriales</taxon>
        <taxon>Acutalibacteraceae</taxon>
        <taxon>Acutalibacter</taxon>
    </lineage>
</organism>
<dbReference type="PANTHER" id="PTHR43649">
    <property type="entry name" value="ARABINOSE-BINDING PROTEIN-RELATED"/>
    <property type="match status" value="1"/>
</dbReference>
<reference evidence="10" key="2">
    <citation type="submission" date="2017-05" db="EMBL/GenBank/DDBJ databases">
        <title>Improved OligoMM genomes.</title>
        <authorList>
            <person name="Garzetti D."/>
        </authorList>
    </citation>
    <scope>NUCLEOTIDE SEQUENCE [LARGE SCALE GENOMIC DNA]</scope>
    <source>
        <strain evidence="10">KB18</strain>
    </source>
</reference>
<dbReference type="RefSeq" id="WP_066533649.1">
    <property type="nucleotide sequence ID" value="NZ_CAQHGX010000001.1"/>
</dbReference>
<evidence type="ECO:0000256" key="5">
    <source>
        <dbReference type="ARBA" id="ARBA00023288"/>
    </source>
</evidence>
<dbReference type="EMBL" id="CP021422">
    <property type="protein sequence ID" value="ASB40629.1"/>
    <property type="molecule type" value="Genomic_DNA"/>
</dbReference>
<reference evidence="9 11" key="3">
    <citation type="submission" date="2020-11" db="EMBL/GenBank/DDBJ databases">
        <title>Closed and high quality bacterial genomes of the OMM12 community.</title>
        <authorList>
            <person name="Marbouty M."/>
            <person name="Lamy-Besnier Q."/>
            <person name="Debarbieux L."/>
            <person name="Koszul R."/>
        </authorList>
    </citation>
    <scope>NUCLEOTIDE SEQUENCE [LARGE SCALE GENOMIC DNA]</scope>
    <source>
        <strain evidence="9 11">KB18</strain>
    </source>
</reference>
<keyword evidence="1" id="KW-1003">Cell membrane</keyword>
<feature type="chain" id="PRO_5043938111" evidence="7">
    <location>
        <begin position="21"/>
        <end position="534"/>
    </location>
</feature>
<gene>
    <name evidence="8" type="ORF">ADH66_08135</name>
    <name evidence="9" type="ORF">I5Q82_18170</name>
</gene>
<evidence type="ECO:0000256" key="7">
    <source>
        <dbReference type="SAM" id="SignalP"/>
    </source>
</evidence>
<dbReference type="SUPFAM" id="SSF53850">
    <property type="entry name" value="Periplasmic binding protein-like II"/>
    <property type="match status" value="1"/>
</dbReference>
<sequence length="534" mass="59390">MKRSKLQRIAALLLALALVAGLGACSQKDNSSGGSSSANTPSSSEESSEPSSSAVEEKTSGDDQEPLEITAVLTMFETPVDVNSEYWQDMQERCKVIYTPEWVPVTSYNDRLSLLVSTNDLPDIIRVENLSTPWVVKALEAGMFYDFTDSLGSDGLPNLSALNPAAWTNSKYKGRNYLIPNSRGQYNNCYFLRQDLLDKYDLPLPSTIEELTAYFEAIAQEDGMVPVPSNVDSPIELVQSAFGPGNILPVYTEDGSGIVPFRLTESYAKSVEYMAELYGKGLLSKEFALLNGDQTEDLMVSGKGGIYSKNAWHSYRINEEIKKVNPEGSFEPIFGLEGPGGTSVFYDMGYSGGLSINSSVGDEKARRILEFMDYTSDPDNYNYFYYGIEGTHFEIVDGFPSLTEEGKKVVNNSFYIPFTLASATYTKVNSPLAPAEYNLEMQKKVGKVDELAKEIDGAPFLIFNIINSQTWADFWAVNQVEFESFRADVITGAKTIEDFRAYQQQLLEMEEIKTAMTEYKTSYDEFGFDSWEAS</sequence>
<keyword evidence="5" id="KW-0449">Lipoprotein</keyword>
<keyword evidence="4" id="KW-0564">Palmitate</keyword>
<dbReference type="Gene3D" id="3.40.190.10">
    <property type="entry name" value="Periplasmic binding protein-like II"/>
    <property type="match status" value="2"/>
</dbReference>
<accession>A0A1Z2XQF2</accession>
<evidence type="ECO:0000256" key="2">
    <source>
        <dbReference type="ARBA" id="ARBA00022729"/>
    </source>
</evidence>
<keyword evidence="2 7" id="KW-0732">Signal</keyword>
<evidence type="ECO:0000256" key="6">
    <source>
        <dbReference type="SAM" id="MobiDB-lite"/>
    </source>
</evidence>
<evidence type="ECO:0000313" key="9">
    <source>
        <dbReference type="EMBL" id="QQR29906.1"/>
    </source>
</evidence>
<dbReference type="Pfam" id="PF13416">
    <property type="entry name" value="SBP_bac_8"/>
    <property type="match status" value="1"/>
</dbReference>
<feature type="region of interest" description="Disordered" evidence="6">
    <location>
        <begin position="25"/>
        <end position="64"/>
    </location>
</feature>
<dbReference type="PANTHER" id="PTHR43649:SF33">
    <property type="entry name" value="POLYGALACTURONAN_RHAMNOGALACTURONAN-BINDING PROTEIN YTCQ"/>
    <property type="match status" value="1"/>
</dbReference>
<feature type="signal peptide" evidence="7">
    <location>
        <begin position="1"/>
        <end position="20"/>
    </location>
</feature>
<proteinExistence type="predicted"/>
<dbReference type="KEGG" id="amur:ADH66_08135"/>
<dbReference type="Proteomes" id="UP000196710">
    <property type="component" value="Chromosome"/>
</dbReference>
<protein>
    <submittedName>
        <fullName evidence="9">Extracellular solute-binding protein</fullName>
    </submittedName>
</protein>
<evidence type="ECO:0000313" key="10">
    <source>
        <dbReference type="Proteomes" id="UP000196710"/>
    </source>
</evidence>
<feature type="compositionally biased region" description="Low complexity" evidence="6">
    <location>
        <begin position="25"/>
        <end position="54"/>
    </location>
</feature>
<name>A0A1Z2XQF2_9FIRM</name>
<evidence type="ECO:0000313" key="11">
    <source>
        <dbReference type="Proteomes" id="UP000596035"/>
    </source>
</evidence>
<dbReference type="AlphaFoldDB" id="A0A1Z2XQF2"/>
<dbReference type="PROSITE" id="PS51257">
    <property type="entry name" value="PROKAR_LIPOPROTEIN"/>
    <property type="match status" value="1"/>
</dbReference>
<keyword evidence="3" id="KW-0472">Membrane</keyword>
<evidence type="ECO:0000256" key="1">
    <source>
        <dbReference type="ARBA" id="ARBA00022475"/>
    </source>
</evidence>
<evidence type="ECO:0000313" key="8">
    <source>
        <dbReference type="EMBL" id="ASB40629.1"/>
    </source>
</evidence>
<evidence type="ECO:0000256" key="3">
    <source>
        <dbReference type="ARBA" id="ARBA00023136"/>
    </source>
</evidence>